<keyword evidence="5" id="KW-1185">Reference proteome</keyword>
<dbReference type="SUPFAM" id="SSF69593">
    <property type="entry name" value="Glycerol-3-phosphate (1)-acyltransferase"/>
    <property type="match status" value="1"/>
</dbReference>
<reference evidence="4" key="2">
    <citation type="journal article" date="2016" name="Genome Announc.">
        <title>Draft Genome Sequences of Two Novel Amoeba-Resistant Intranuclear Bacteria, 'Candidatus Berkiella cookevillensis' and 'Candidatus Berkiella aquae'.</title>
        <authorList>
            <person name="Mehari Y.T."/>
            <person name="Arivett B.A."/>
            <person name="Farone A.L."/>
            <person name="Gunderson J.H."/>
            <person name="Farone M.B."/>
        </authorList>
    </citation>
    <scope>NUCLEOTIDE SEQUENCE</scope>
    <source>
        <strain evidence="4">HT99</strain>
    </source>
</reference>
<keyword evidence="3" id="KW-0012">Acyltransferase</keyword>
<dbReference type="EC" id="2.3.-.-" evidence="3"/>
<accession>A0A0Q9YV04</accession>
<proteinExistence type="predicted"/>
<dbReference type="Pfam" id="PF01553">
    <property type="entry name" value="Acyltransferase"/>
    <property type="match status" value="1"/>
</dbReference>
<evidence type="ECO:0000259" key="2">
    <source>
        <dbReference type="SMART" id="SM00563"/>
    </source>
</evidence>
<name>A0A0Q9YV04_9GAMM</name>
<dbReference type="PANTHER" id="PTHR10983">
    <property type="entry name" value="1-ACYLGLYCEROL-3-PHOSPHATE ACYLTRANSFERASE-RELATED"/>
    <property type="match status" value="1"/>
</dbReference>
<dbReference type="EMBL" id="LKAJ01000005">
    <property type="protein sequence ID" value="KRG21306.1"/>
    <property type="molecule type" value="Genomic_DNA"/>
</dbReference>
<dbReference type="NCBIfam" id="NF010621">
    <property type="entry name" value="PRK14014.1"/>
    <property type="match status" value="1"/>
</dbReference>
<gene>
    <name evidence="3" type="primary">yihG</name>
    <name evidence="4" type="ORF">HT99x_005490</name>
    <name evidence="3" type="ORF">HT99x_01482</name>
</gene>
<reference evidence="4" key="3">
    <citation type="submission" date="2021-06" db="EMBL/GenBank/DDBJ databases">
        <title>Genomic Description and Analysis of Intracellular Bacteria, Candidatus Berkiella cookevillensis and Candidatus Berkiella aquae.</title>
        <authorList>
            <person name="Kidane D.T."/>
            <person name="Mehari Y.T."/>
            <person name="Rice F.C."/>
            <person name="Arivett B.A."/>
            <person name="Farone A.L."/>
            <person name="Berk S.G."/>
            <person name="Farone M.B."/>
        </authorList>
    </citation>
    <scope>NUCLEOTIDE SEQUENCE</scope>
    <source>
        <strain evidence="4">HT99</strain>
    </source>
</reference>
<dbReference type="GO" id="GO:0016746">
    <property type="term" value="F:acyltransferase activity"/>
    <property type="evidence" value="ECO:0007669"/>
    <property type="project" value="UniProtKB-KW"/>
</dbReference>
<dbReference type="InterPro" id="IPR002123">
    <property type="entry name" value="Plipid/glycerol_acylTrfase"/>
</dbReference>
<dbReference type="SMART" id="SM00563">
    <property type="entry name" value="PlsC"/>
    <property type="match status" value="1"/>
</dbReference>
<evidence type="ECO:0000313" key="4">
    <source>
        <dbReference type="EMBL" id="MCS5710874.1"/>
    </source>
</evidence>
<keyword evidence="3" id="KW-0808">Transferase</keyword>
<protein>
    <submittedName>
        <fullName evidence="3 4">Acyltransferase</fullName>
        <ecNumber evidence="3">2.3.-.-</ecNumber>
    </submittedName>
</protein>
<keyword evidence="1" id="KW-0812">Transmembrane</keyword>
<evidence type="ECO:0000313" key="5">
    <source>
        <dbReference type="Proteomes" id="UP000051497"/>
    </source>
</evidence>
<feature type="transmembrane region" description="Helical" evidence="1">
    <location>
        <begin position="12"/>
        <end position="38"/>
    </location>
</feature>
<evidence type="ECO:0000256" key="1">
    <source>
        <dbReference type="SAM" id="Phobius"/>
    </source>
</evidence>
<keyword evidence="1" id="KW-1133">Transmembrane helix</keyword>
<feature type="domain" description="Phospholipid/glycerol acyltransferase" evidence="2">
    <location>
        <begin position="89"/>
        <end position="231"/>
    </location>
</feature>
<keyword evidence="1" id="KW-0472">Membrane</keyword>
<feature type="transmembrane region" description="Helical" evidence="1">
    <location>
        <begin position="123"/>
        <end position="141"/>
    </location>
</feature>
<dbReference type="OrthoDB" id="319710at2"/>
<dbReference type="STRING" id="295108.HT99x_01482"/>
<dbReference type="EMBL" id="LKAJ02000001">
    <property type="protein sequence ID" value="MCS5710874.1"/>
    <property type="molecule type" value="Genomic_DNA"/>
</dbReference>
<dbReference type="Proteomes" id="UP000051497">
    <property type="component" value="Unassembled WGS sequence"/>
</dbReference>
<evidence type="ECO:0000313" key="3">
    <source>
        <dbReference type="EMBL" id="KRG21306.1"/>
    </source>
</evidence>
<dbReference type="CDD" id="cd07990">
    <property type="entry name" value="LPLAT_LCLAT1-like"/>
    <property type="match status" value="1"/>
</dbReference>
<reference evidence="3" key="1">
    <citation type="submission" date="2015-09" db="EMBL/GenBank/DDBJ databases">
        <title>Draft Genome Sequences of Two Novel Amoeba-resistant Intranuclear Bacteria, Candidatus Berkiella cookevillensis and Candidatus Berkiella aquae.</title>
        <authorList>
            <person name="Mehari Y.T."/>
            <person name="Arivett B.A."/>
            <person name="Farone A.L."/>
            <person name="Gunderson J.H."/>
            <person name="Farone M.B."/>
        </authorList>
    </citation>
    <scope>NUCLEOTIDE SEQUENCE [LARGE SCALE GENOMIC DNA]</scope>
    <source>
        <strain evidence="3">HT99</strain>
    </source>
</reference>
<sequence length="296" mass="35097">MLRWLPAPVKGALNALFIAVHTLFWCIPLYFFFFLRLLAKSSMFRRFLNRCLIHVGNGWIRSNNLMMQQTMSIELESPSMAHLSTNQWYFIICNHQSWTDILILQQIFLNKIPFIRFFIKKQLLWLPAIGLAWWAFDFPIMHRHSKEQIAKNPSLREKDRIATQQACEKYHHMPVAILNFLEGTRFTEGKHRAQQSTYQHLLLPKSGGFSLAINAMDKMITHILDVTIIYPEGKATFWDFLCGRVHKIVVKLKEREIPPELLQGNYTEDEKYRTQFKQWIHELWLEKDALISHELK</sequence>
<dbReference type="AlphaFoldDB" id="A0A0Q9YV04"/>
<dbReference type="PANTHER" id="PTHR10983:SF16">
    <property type="entry name" value="LYSOCARDIOLIPIN ACYLTRANSFERASE 1"/>
    <property type="match status" value="1"/>
</dbReference>
<dbReference type="RefSeq" id="WP_075066110.1">
    <property type="nucleotide sequence ID" value="NZ_LKAJ02000001.1"/>
</dbReference>
<organism evidence="3">
    <name type="scientific">Candidatus Berkiella aquae</name>
    <dbReference type="NCBI Taxonomy" id="295108"/>
    <lineage>
        <taxon>Bacteria</taxon>
        <taxon>Pseudomonadati</taxon>
        <taxon>Pseudomonadota</taxon>
        <taxon>Gammaproteobacteria</taxon>
        <taxon>Candidatus Berkiellales</taxon>
        <taxon>Candidatus Berkiellaceae</taxon>
        <taxon>Candidatus Berkiella</taxon>
    </lineage>
</organism>
<comment type="caution">
    <text evidence="3">The sequence shown here is derived from an EMBL/GenBank/DDBJ whole genome shotgun (WGS) entry which is preliminary data.</text>
</comment>